<evidence type="ECO:0000256" key="3">
    <source>
        <dbReference type="ARBA" id="ARBA00022454"/>
    </source>
</evidence>
<dbReference type="InterPro" id="IPR041741">
    <property type="entry name" value="SMC3_ABC_euk"/>
</dbReference>
<gene>
    <name evidence="7" type="primary">SMC3_4</name>
    <name evidence="7" type="ORF">CHARACLAT_029937</name>
</gene>
<dbReference type="InterPro" id="IPR027417">
    <property type="entry name" value="P-loop_NTPase"/>
</dbReference>
<evidence type="ECO:0000313" key="7">
    <source>
        <dbReference type="EMBL" id="MED6282237.1"/>
    </source>
</evidence>
<comment type="function">
    <text evidence="5">Central component of cohesin, a complex required for chromosome cohesion during the cell cycle. The cohesin complex may form a large proteinaceous ring within which sister chromatids can be trapped. At anaphase, the complex is cleaved and dissociates from chromatin, allowing sister chromatids to segregate. Cohesion is coupled to DNA replication and is involved in DNA repair. The cohesin complex also plays an important role in spindle pole assembly during mitosis and in chromosomes movement.</text>
</comment>
<evidence type="ECO:0000256" key="5">
    <source>
        <dbReference type="ARBA" id="ARBA00034085"/>
    </source>
</evidence>
<keyword evidence="3" id="KW-0158">Chromosome</keyword>
<organism evidence="7 8">
    <name type="scientific">Characodon lateralis</name>
    <dbReference type="NCBI Taxonomy" id="208331"/>
    <lineage>
        <taxon>Eukaryota</taxon>
        <taxon>Metazoa</taxon>
        <taxon>Chordata</taxon>
        <taxon>Craniata</taxon>
        <taxon>Vertebrata</taxon>
        <taxon>Euteleostomi</taxon>
        <taxon>Actinopterygii</taxon>
        <taxon>Neopterygii</taxon>
        <taxon>Teleostei</taxon>
        <taxon>Neoteleostei</taxon>
        <taxon>Acanthomorphata</taxon>
        <taxon>Ovalentaria</taxon>
        <taxon>Atherinomorphae</taxon>
        <taxon>Cyprinodontiformes</taxon>
        <taxon>Goodeidae</taxon>
        <taxon>Characodon</taxon>
    </lineage>
</organism>
<reference evidence="7 8" key="1">
    <citation type="submission" date="2021-06" db="EMBL/GenBank/DDBJ databases">
        <authorList>
            <person name="Palmer J.M."/>
        </authorList>
    </citation>
    <scope>NUCLEOTIDE SEQUENCE [LARGE SCALE GENOMIC DNA]</scope>
    <source>
        <strain evidence="7 8">CL_MEX2019</strain>
        <tissue evidence="7">Muscle</tissue>
    </source>
</reference>
<keyword evidence="4" id="KW-0131">Cell cycle</keyword>
<dbReference type="InterPro" id="IPR003395">
    <property type="entry name" value="RecF/RecN/SMC_N"/>
</dbReference>
<feature type="non-terminal residue" evidence="7">
    <location>
        <position position="217"/>
    </location>
</feature>
<evidence type="ECO:0000313" key="8">
    <source>
        <dbReference type="Proteomes" id="UP001352852"/>
    </source>
</evidence>
<dbReference type="Proteomes" id="UP001352852">
    <property type="component" value="Unassembled WGS sequence"/>
</dbReference>
<dbReference type="CDD" id="cd03272">
    <property type="entry name" value="ABC_SMC3_euk"/>
    <property type="match status" value="1"/>
</dbReference>
<dbReference type="Pfam" id="PF02463">
    <property type="entry name" value="SMC_N"/>
    <property type="match status" value="1"/>
</dbReference>
<comment type="caution">
    <text evidence="7">The sequence shown here is derived from an EMBL/GenBank/DDBJ whole genome shotgun (WGS) entry which is preliminary data.</text>
</comment>
<sequence>MKATVSPRCQKGPVPLLGSVFDVEIPTYKLHLLSLACKKHSRTSRPFTKFILLISCCQCSAKGDVVYGLCSDWAIWVLQVIIQGFRSYRDQTVVDPFSPKHNVIVGRNGSGKSNFFYAIQFVLSDEFSHLRPEQRLALLHEGTGPRVISAFVEIIFDNSDNRLPIDKEEVSLRRVIGAKKDQYFLDKKMVTKNDVMNLLESAGFSRSNPYYIVKQGK</sequence>
<evidence type="ECO:0000259" key="6">
    <source>
        <dbReference type="Pfam" id="PF02463"/>
    </source>
</evidence>
<accession>A0ABU7E4P9</accession>
<dbReference type="SUPFAM" id="SSF52540">
    <property type="entry name" value="P-loop containing nucleoside triphosphate hydrolases"/>
    <property type="match status" value="1"/>
</dbReference>
<keyword evidence="8" id="KW-1185">Reference proteome</keyword>
<dbReference type="Gene3D" id="3.40.50.300">
    <property type="entry name" value="P-loop containing nucleotide triphosphate hydrolases"/>
    <property type="match status" value="1"/>
</dbReference>
<feature type="domain" description="RecF/RecN/SMC N-terminal" evidence="6">
    <location>
        <begin position="79"/>
        <end position="206"/>
    </location>
</feature>
<evidence type="ECO:0000256" key="1">
    <source>
        <dbReference type="ARBA" id="ARBA00004286"/>
    </source>
</evidence>
<proteinExistence type="predicted"/>
<evidence type="ECO:0000256" key="2">
    <source>
        <dbReference type="ARBA" id="ARBA00018690"/>
    </source>
</evidence>
<dbReference type="PANTHER" id="PTHR43977">
    <property type="entry name" value="STRUCTURAL MAINTENANCE OF CHROMOSOMES PROTEIN 3"/>
    <property type="match status" value="1"/>
</dbReference>
<name>A0ABU7E4P9_9TELE</name>
<dbReference type="EMBL" id="JAHUTJ010045354">
    <property type="protein sequence ID" value="MED6282237.1"/>
    <property type="molecule type" value="Genomic_DNA"/>
</dbReference>
<protein>
    <recommendedName>
        <fullName evidence="2">Structural maintenance of chromosomes protein 3</fullName>
    </recommendedName>
</protein>
<comment type="subcellular location">
    <subcellularLocation>
        <location evidence="1">Chromosome</location>
    </subcellularLocation>
</comment>
<evidence type="ECO:0000256" key="4">
    <source>
        <dbReference type="ARBA" id="ARBA00023306"/>
    </source>
</evidence>